<protein>
    <recommendedName>
        <fullName evidence="14">Protein DIS3 homolog</fullName>
    </recommendedName>
    <alternativeName>
        <fullName evidence="15">Ribosomal RNA-processing protein 44</fullName>
    </alternativeName>
</protein>
<evidence type="ECO:0000256" key="16">
    <source>
        <dbReference type="RuleBase" id="RU003901"/>
    </source>
</evidence>
<dbReference type="GO" id="GO:0005730">
    <property type="term" value="C:nucleolus"/>
    <property type="evidence" value="ECO:0007669"/>
    <property type="project" value="UniProtKB-SubCell"/>
</dbReference>
<dbReference type="SUPFAM" id="SSF88723">
    <property type="entry name" value="PIN domain-like"/>
    <property type="match status" value="1"/>
</dbReference>
<keyword evidence="21" id="KW-1185">Reference proteome</keyword>
<dbReference type="InterPro" id="IPR033771">
    <property type="entry name" value="Rrp44_CSD1"/>
</dbReference>
<evidence type="ECO:0000256" key="5">
    <source>
        <dbReference type="ARBA" id="ARBA00022490"/>
    </source>
</evidence>
<dbReference type="SMART" id="SM00955">
    <property type="entry name" value="RNB"/>
    <property type="match status" value="1"/>
</dbReference>
<evidence type="ECO:0000256" key="8">
    <source>
        <dbReference type="ARBA" id="ARBA00022759"/>
    </source>
</evidence>
<keyword evidence="8" id="KW-0255">Endonuclease</keyword>
<evidence type="ECO:0000256" key="7">
    <source>
        <dbReference type="ARBA" id="ARBA00022722"/>
    </source>
</evidence>
<evidence type="ECO:0000256" key="14">
    <source>
        <dbReference type="ARBA" id="ARBA00077221"/>
    </source>
</evidence>
<feature type="region of interest" description="Disordered" evidence="17">
    <location>
        <begin position="954"/>
        <end position="987"/>
    </location>
</feature>
<dbReference type="Gene3D" id="2.40.50.140">
    <property type="entry name" value="Nucleic acid-binding proteins"/>
    <property type="match status" value="1"/>
</dbReference>
<dbReference type="FunFam" id="2.40.50.140:FF:000125">
    <property type="entry name" value="exosome complex exonuclease RRP44 isoform X1"/>
    <property type="match status" value="1"/>
</dbReference>
<dbReference type="FunFam" id="3.40.50.1010:FF:000010">
    <property type="entry name" value="Exosome complex exonuclease DIS3"/>
    <property type="match status" value="1"/>
</dbReference>
<dbReference type="InterPro" id="IPR041505">
    <property type="entry name" value="Dis3_CSD2"/>
</dbReference>
<feature type="domain" description="PIN" evidence="18">
    <location>
        <begin position="63"/>
        <end position="191"/>
    </location>
</feature>
<comment type="cofactor">
    <cofactor evidence="1">
        <name>Mg(2+)</name>
        <dbReference type="ChEBI" id="CHEBI:18420"/>
    </cofactor>
</comment>
<organism evidence="20 21">
    <name type="scientific">Lucilia cuprina</name>
    <name type="common">Green bottle fly</name>
    <name type="synonym">Australian sheep blowfly</name>
    <dbReference type="NCBI Taxonomy" id="7375"/>
    <lineage>
        <taxon>Eukaryota</taxon>
        <taxon>Metazoa</taxon>
        <taxon>Ecdysozoa</taxon>
        <taxon>Arthropoda</taxon>
        <taxon>Hexapoda</taxon>
        <taxon>Insecta</taxon>
        <taxon>Pterygota</taxon>
        <taxon>Neoptera</taxon>
        <taxon>Endopterygota</taxon>
        <taxon>Diptera</taxon>
        <taxon>Brachycera</taxon>
        <taxon>Muscomorpha</taxon>
        <taxon>Oestroidea</taxon>
        <taxon>Calliphoridae</taxon>
        <taxon>Luciliinae</taxon>
        <taxon>Lucilia</taxon>
    </lineage>
</organism>
<dbReference type="GO" id="GO:0071034">
    <property type="term" value="P:CUT catabolic process"/>
    <property type="evidence" value="ECO:0007669"/>
    <property type="project" value="UniProtKB-ARBA"/>
</dbReference>
<comment type="caution">
    <text evidence="20">The sequence shown here is derived from an EMBL/GenBank/DDBJ whole genome shotgun (WGS) entry which is preliminary data.</text>
</comment>
<keyword evidence="9" id="KW-0378">Hydrolase</keyword>
<evidence type="ECO:0000256" key="6">
    <source>
        <dbReference type="ARBA" id="ARBA00022552"/>
    </source>
</evidence>
<evidence type="ECO:0000256" key="11">
    <source>
        <dbReference type="ARBA" id="ARBA00022839"/>
    </source>
</evidence>
<dbReference type="EMBL" id="JRES01000953">
    <property type="protein sequence ID" value="KNC26849.1"/>
    <property type="molecule type" value="Genomic_DNA"/>
</dbReference>
<dbReference type="SUPFAM" id="SSF50249">
    <property type="entry name" value="Nucleic acid-binding proteins"/>
    <property type="match status" value="3"/>
</dbReference>
<dbReference type="Pfam" id="PF13638">
    <property type="entry name" value="PIN_4"/>
    <property type="match status" value="1"/>
</dbReference>
<evidence type="ECO:0000256" key="12">
    <source>
        <dbReference type="ARBA" id="ARBA00022884"/>
    </source>
</evidence>
<dbReference type="Pfam" id="PF17849">
    <property type="entry name" value="OB_Dis3"/>
    <property type="match status" value="1"/>
</dbReference>
<evidence type="ECO:0000313" key="21">
    <source>
        <dbReference type="Proteomes" id="UP000037069"/>
    </source>
</evidence>
<dbReference type="GO" id="GO:0071031">
    <property type="term" value="P:nuclear mRNA surveillance of mRNA 3'-end processing"/>
    <property type="evidence" value="ECO:0007669"/>
    <property type="project" value="TreeGrafter"/>
</dbReference>
<dbReference type="InterPro" id="IPR001900">
    <property type="entry name" value="RNase_II/R"/>
</dbReference>
<keyword evidence="6" id="KW-0698">rRNA processing</keyword>
<evidence type="ECO:0000256" key="3">
    <source>
        <dbReference type="ARBA" id="ARBA00004604"/>
    </source>
</evidence>
<evidence type="ECO:0000256" key="10">
    <source>
        <dbReference type="ARBA" id="ARBA00022835"/>
    </source>
</evidence>
<dbReference type="InterPro" id="IPR050180">
    <property type="entry name" value="RNR_Ribonuclease"/>
</dbReference>
<dbReference type="GO" id="GO:0004519">
    <property type="term" value="F:endonuclease activity"/>
    <property type="evidence" value="ECO:0007669"/>
    <property type="project" value="UniProtKB-KW"/>
</dbReference>
<dbReference type="Pfam" id="PF00773">
    <property type="entry name" value="RNB"/>
    <property type="match status" value="1"/>
</dbReference>
<evidence type="ECO:0000259" key="19">
    <source>
        <dbReference type="SMART" id="SM00955"/>
    </source>
</evidence>
<dbReference type="PANTHER" id="PTHR23355:SF35">
    <property type="entry name" value="EXOSOME COMPLEX EXONUCLEASE RRP44"/>
    <property type="match status" value="1"/>
</dbReference>
<dbReference type="InterPro" id="IPR029060">
    <property type="entry name" value="PIN-like_dom_sf"/>
</dbReference>
<keyword evidence="11" id="KW-0269">Exonuclease</keyword>
<feature type="domain" description="RNB" evidence="19">
    <location>
        <begin position="475"/>
        <end position="807"/>
    </location>
</feature>
<evidence type="ECO:0000313" key="20">
    <source>
        <dbReference type="EMBL" id="KNC26849.1"/>
    </source>
</evidence>
<dbReference type="Proteomes" id="UP000037069">
    <property type="component" value="Unassembled WGS sequence"/>
</dbReference>
<feature type="compositionally biased region" description="Basic residues" evidence="17">
    <location>
        <begin position="976"/>
        <end position="987"/>
    </location>
</feature>
<keyword evidence="5" id="KW-0963">Cytoplasm</keyword>
<keyword evidence="10" id="KW-0271">Exosome</keyword>
<dbReference type="InterPro" id="IPR002716">
    <property type="entry name" value="PIN_dom"/>
</dbReference>
<evidence type="ECO:0000259" key="18">
    <source>
        <dbReference type="SMART" id="SM00670"/>
    </source>
</evidence>
<dbReference type="AlphaFoldDB" id="A0A0L0C608"/>
<accession>A0A0L0C608</accession>
<dbReference type="CDD" id="cd09862">
    <property type="entry name" value="PIN_Rrp44-like"/>
    <property type="match status" value="1"/>
</dbReference>
<dbReference type="GO" id="GO:0000176">
    <property type="term" value="C:nuclear exosome (RNase complex)"/>
    <property type="evidence" value="ECO:0007669"/>
    <property type="project" value="UniProtKB-ARBA"/>
</dbReference>
<dbReference type="FunFam" id="2.40.50.700:FF:000001">
    <property type="entry name" value="Exosome complex exonuclease exoribonuclease (Rrp44)"/>
    <property type="match status" value="1"/>
</dbReference>
<dbReference type="GO" id="GO:0003723">
    <property type="term" value="F:RNA binding"/>
    <property type="evidence" value="ECO:0007669"/>
    <property type="project" value="UniProtKB-KW"/>
</dbReference>
<dbReference type="SMART" id="SM00670">
    <property type="entry name" value="PINc"/>
    <property type="match status" value="1"/>
</dbReference>
<reference evidence="20 21" key="1">
    <citation type="journal article" date="2015" name="Nat. Commun.">
        <title>Lucilia cuprina genome unlocks parasitic fly biology to underpin future interventions.</title>
        <authorList>
            <person name="Anstead C.A."/>
            <person name="Korhonen P.K."/>
            <person name="Young N.D."/>
            <person name="Hall R.S."/>
            <person name="Jex A.R."/>
            <person name="Murali S.C."/>
            <person name="Hughes D.S."/>
            <person name="Lee S.F."/>
            <person name="Perry T."/>
            <person name="Stroehlein A.J."/>
            <person name="Ansell B.R."/>
            <person name="Breugelmans B."/>
            <person name="Hofmann A."/>
            <person name="Qu J."/>
            <person name="Dugan S."/>
            <person name="Lee S.L."/>
            <person name="Chao H."/>
            <person name="Dinh H."/>
            <person name="Han Y."/>
            <person name="Doddapaneni H.V."/>
            <person name="Worley K.C."/>
            <person name="Muzny D.M."/>
            <person name="Ioannidis P."/>
            <person name="Waterhouse R.M."/>
            <person name="Zdobnov E.M."/>
            <person name="James P.J."/>
            <person name="Bagnall N.H."/>
            <person name="Kotze A.C."/>
            <person name="Gibbs R.A."/>
            <person name="Richards S."/>
            <person name="Batterham P."/>
            <person name="Gasser R.B."/>
        </authorList>
    </citation>
    <scope>NUCLEOTIDE SEQUENCE [LARGE SCALE GENOMIC DNA]</scope>
    <source>
        <strain evidence="20 21">LS</strain>
        <tissue evidence="20">Full body</tissue>
    </source>
</reference>
<name>A0A0L0C608_LUCCU</name>
<evidence type="ECO:0000256" key="2">
    <source>
        <dbReference type="ARBA" id="ARBA00004496"/>
    </source>
</evidence>
<keyword evidence="7" id="KW-0540">Nuclease</keyword>
<dbReference type="Pfam" id="PF17215">
    <property type="entry name" value="Rrp44_S1"/>
    <property type="match status" value="1"/>
</dbReference>
<dbReference type="Gene3D" id="3.40.50.1010">
    <property type="entry name" value="5'-nuclease"/>
    <property type="match status" value="1"/>
</dbReference>
<dbReference type="STRING" id="7375.A0A0L0C608"/>
<evidence type="ECO:0000256" key="13">
    <source>
        <dbReference type="ARBA" id="ARBA00023242"/>
    </source>
</evidence>
<dbReference type="GO" id="GO:0000175">
    <property type="term" value="F:3'-5'-RNA exonuclease activity"/>
    <property type="evidence" value="ECO:0007669"/>
    <property type="project" value="TreeGrafter"/>
</dbReference>
<dbReference type="GO" id="GO:0006364">
    <property type="term" value="P:rRNA processing"/>
    <property type="evidence" value="ECO:0007669"/>
    <property type="project" value="UniProtKB-KW"/>
</dbReference>
<dbReference type="InterPro" id="IPR033770">
    <property type="entry name" value="RRP44_S1"/>
</dbReference>
<dbReference type="InterPro" id="IPR012340">
    <property type="entry name" value="NA-bd_OB-fold"/>
</dbReference>
<evidence type="ECO:0000256" key="15">
    <source>
        <dbReference type="ARBA" id="ARBA00077930"/>
    </source>
</evidence>
<dbReference type="Gene3D" id="2.40.50.690">
    <property type="match status" value="1"/>
</dbReference>
<gene>
    <name evidence="20" type="ORF">FF38_13008</name>
</gene>
<comment type="similarity">
    <text evidence="4 16">Belongs to the RNR ribonuclease family.</text>
</comment>
<dbReference type="GO" id="GO:0000177">
    <property type="term" value="C:cytoplasmic exosome (RNase complex)"/>
    <property type="evidence" value="ECO:0007669"/>
    <property type="project" value="TreeGrafter"/>
</dbReference>
<keyword evidence="13" id="KW-0539">Nucleus</keyword>
<dbReference type="OrthoDB" id="372421at2759"/>
<keyword evidence="12" id="KW-0694">RNA-binding</keyword>
<dbReference type="InterPro" id="IPR022966">
    <property type="entry name" value="RNase_II/R_CS"/>
</dbReference>
<evidence type="ECO:0000256" key="4">
    <source>
        <dbReference type="ARBA" id="ARBA00005785"/>
    </source>
</evidence>
<comment type="subcellular location">
    <subcellularLocation>
        <location evidence="2">Cytoplasm</location>
    </subcellularLocation>
    <subcellularLocation>
        <location evidence="3">Nucleus</location>
        <location evidence="3">Nucleolus</location>
    </subcellularLocation>
</comment>
<dbReference type="PANTHER" id="PTHR23355">
    <property type="entry name" value="RIBONUCLEASE"/>
    <property type="match status" value="1"/>
</dbReference>
<sequence>MQTIREFTRKTKRGNILKIVREHYLRTDLGCGSDLCNACQQEEAGVQLRSDRMVRSTLFNFPHYLVLDTNVVLQQMDALEEDAIKNVIVLSIVLNEVKHRSTTVYKRFHEVVQHKPRGFFVFVNEHHKDTYVERQPGESANDRNDRAIRFATKWYDSHILEAQDKKSFKKNAQKGDRTRVVLITDDAANKEKAEKEGILVATAEEYIKSLVDYPMLIDKLARKSFENEKESLPLFPVHLSPSEILEGIRNNRLLQGSFQASRENFLEGAVRVESYENPILIQGREALNRAIDGDIVAIELLPESEWSAPSEIVLEESEEVDAGDEPGTTPEEILAAAALEATTTAQKTPTAKVVGIIRRKRRQYCGILQPSHMTDAIRHIFVPADRKAPRIRIETRQAEKLQNQRIIVAIDTWPRSSRYPNGHFVRSLGPLGDVETENEVILLEHDVPHSKFSEEVLSFLPQMPWEITKEDYEKRVDLRDLYICSVDPPGCTDIDDALHCRDLPNGNLEVGVHIADVSHFIRPGNALDKEAASRGTTVYLVGKRIDMVPELLSSNLCSLVGGQERFAFSCIWEMDHKANIINKRFHKSIIKSKSAMTYEMAQIIIDDATQNNEIAKSLRNLNRLAKILKKRRMDNGALVLASPEIRFQVDSETHEPLEVEAKQLRDTNSMVEEFMLLANITVAEHIANEFPECAMLRRHPKPPTSNFDPLIKAARNQGFEIKTETGLELAKSLDECVKPDNPYFNTMIRILATRCMMQALYFISGTLQKDQFAHYGLAADIYTHFTSPIRRYSDIIVHRLLAASIGADSTYAELLDKKSNEELCQNLNYRNKMAQYAGRASVGLNTHLFFRGKVQHEEGYILFVRKNALQVLIPKFGLEGTVYLNSLKDDAKKLPGNVTFTFNEEDYTQRCGNVIFHAFDPVTVRLSLDSTNVQHEKLVFELVKPYIKGFSVEPEETNETVKENNDVEISTAPPQKKSKKSKQNKNK</sequence>
<evidence type="ECO:0000256" key="1">
    <source>
        <dbReference type="ARBA" id="ARBA00001946"/>
    </source>
</evidence>
<dbReference type="OMA" id="GQVMRNN"/>
<evidence type="ECO:0000256" key="17">
    <source>
        <dbReference type="SAM" id="MobiDB-lite"/>
    </source>
</evidence>
<evidence type="ECO:0000256" key="9">
    <source>
        <dbReference type="ARBA" id="ARBA00022801"/>
    </source>
</evidence>
<dbReference type="PROSITE" id="PS01175">
    <property type="entry name" value="RIBONUCLEASE_II"/>
    <property type="match status" value="1"/>
</dbReference>
<proteinExistence type="inferred from homology"/>
<dbReference type="Gene3D" id="2.40.50.700">
    <property type="match status" value="1"/>
</dbReference>
<dbReference type="GO" id="GO:0016075">
    <property type="term" value="P:rRNA catabolic process"/>
    <property type="evidence" value="ECO:0007669"/>
    <property type="project" value="TreeGrafter"/>
</dbReference>
<dbReference type="Pfam" id="PF17216">
    <property type="entry name" value="Rrp44_CSD1"/>
    <property type="match status" value="1"/>
</dbReference>